<comment type="similarity">
    <text evidence="1">Belongs to the F420H(2)-dependent quinone reductase family.</text>
</comment>
<dbReference type="SUPFAM" id="SSF50475">
    <property type="entry name" value="FMN-binding split barrel"/>
    <property type="match status" value="1"/>
</dbReference>
<comment type="caution">
    <text evidence="3">The sequence shown here is derived from an EMBL/GenBank/DDBJ whole genome shotgun (WGS) entry which is preliminary data.</text>
</comment>
<dbReference type="PANTHER" id="PTHR39428">
    <property type="entry name" value="F420H(2)-DEPENDENT QUINONE REDUCTASE RV1261C"/>
    <property type="match status" value="1"/>
</dbReference>
<evidence type="ECO:0000313" key="4">
    <source>
        <dbReference type="Proteomes" id="UP000253094"/>
    </source>
</evidence>
<dbReference type="Gene3D" id="2.30.110.10">
    <property type="entry name" value="Electron Transport, Fmn-binding Protein, Chain A"/>
    <property type="match status" value="1"/>
</dbReference>
<dbReference type="PANTHER" id="PTHR39428:SF1">
    <property type="entry name" value="F420H(2)-DEPENDENT QUINONE REDUCTASE RV1261C"/>
    <property type="match status" value="1"/>
</dbReference>
<dbReference type="GO" id="GO:0016491">
    <property type="term" value="F:oxidoreductase activity"/>
    <property type="evidence" value="ECO:0007669"/>
    <property type="project" value="InterPro"/>
</dbReference>
<dbReference type="GO" id="GO:0005886">
    <property type="term" value="C:plasma membrane"/>
    <property type="evidence" value="ECO:0007669"/>
    <property type="project" value="TreeGrafter"/>
</dbReference>
<dbReference type="InterPro" id="IPR012349">
    <property type="entry name" value="Split_barrel_FMN-bd"/>
</dbReference>
<name>A0A367FLQ9_9ACTN</name>
<evidence type="ECO:0000313" key="3">
    <source>
        <dbReference type="EMBL" id="RCG30762.1"/>
    </source>
</evidence>
<dbReference type="Proteomes" id="UP000253094">
    <property type="component" value="Unassembled WGS sequence"/>
</dbReference>
<keyword evidence="4" id="KW-1185">Reference proteome</keyword>
<comment type="catalytic activity">
    <reaction evidence="2">
        <text>oxidized coenzyme F420-(gamma-L-Glu)(n) + a quinol + H(+) = reduced coenzyme F420-(gamma-L-Glu)(n) + a quinone</text>
        <dbReference type="Rhea" id="RHEA:39663"/>
        <dbReference type="Rhea" id="RHEA-COMP:12939"/>
        <dbReference type="Rhea" id="RHEA-COMP:14378"/>
        <dbReference type="ChEBI" id="CHEBI:15378"/>
        <dbReference type="ChEBI" id="CHEBI:24646"/>
        <dbReference type="ChEBI" id="CHEBI:132124"/>
        <dbReference type="ChEBI" id="CHEBI:133980"/>
        <dbReference type="ChEBI" id="CHEBI:139511"/>
    </reaction>
</comment>
<dbReference type="OrthoDB" id="8225825at2"/>
<dbReference type="Pfam" id="PF04075">
    <property type="entry name" value="F420H2_quin_red"/>
    <property type="match status" value="1"/>
</dbReference>
<protein>
    <submittedName>
        <fullName evidence="3">Nitroreductase family deazaflavin-dependent oxidoreductase</fullName>
    </submittedName>
</protein>
<accession>A0A367FLQ9</accession>
<dbReference type="NCBIfam" id="TIGR00026">
    <property type="entry name" value="hi_GC_TIGR00026"/>
    <property type="match status" value="1"/>
</dbReference>
<dbReference type="EMBL" id="QOIL01000006">
    <property type="protein sequence ID" value="RCG30762.1"/>
    <property type="molecule type" value="Genomic_DNA"/>
</dbReference>
<dbReference type="RefSeq" id="WP_114028894.1">
    <property type="nucleotide sequence ID" value="NZ_QOIL01000006.1"/>
</dbReference>
<dbReference type="GO" id="GO:0070967">
    <property type="term" value="F:coenzyme F420 binding"/>
    <property type="evidence" value="ECO:0007669"/>
    <property type="project" value="TreeGrafter"/>
</dbReference>
<evidence type="ECO:0000256" key="2">
    <source>
        <dbReference type="ARBA" id="ARBA00049106"/>
    </source>
</evidence>
<reference evidence="3 4" key="1">
    <citation type="submission" date="2018-06" db="EMBL/GenBank/DDBJ databases">
        <title>Sphaerisporangium craniellae sp. nov., isolated from a marine sponge in the South China Sea.</title>
        <authorList>
            <person name="Li L."/>
        </authorList>
    </citation>
    <scope>NUCLEOTIDE SEQUENCE [LARGE SCALE GENOMIC DNA]</scope>
    <source>
        <strain evidence="3 4">CCTCC AA 208026</strain>
    </source>
</reference>
<proteinExistence type="inferred from homology"/>
<evidence type="ECO:0000256" key="1">
    <source>
        <dbReference type="ARBA" id="ARBA00008710"/>
    </source>
</evidence>
<gene>
    <name evidence="3" type="ORF">DQ384_12285</name>
</gene>
<dbReference type="InterPro" id="IPR004378">
    <property type="entry name" value="F420H2_quin_Rdtase"/>
</dbReference>
<organism evidence="3 4">
    <name type="scientific">Sphaerisporangium album</name>
    <dbReference type="NCBI Taxonomy" id="509200"/>
    <lineage>
        <taxon>Bacteria</taxon>
        <taxon>Bacillati</taxon>
        <taxon>Actinomycetota</taxon>
        <taxon>Actinomycetes</taxon>
        <taxon>Streptosporangiales</taxon>
        <taxon>Streptosporangiaceae</taxon>
        <taxon>Sphaerisporangium</taxon>
    </lineage>
</organism>
<sequence>MSTPHDQSAFNSSIIEEFRTGNGLVKNEMLRDVPLVLLTTTGARTGRSRTTPLGFLRDGPGRIVLWASAMAAPSHPAWYHNLVADPHVTIELRTDAGVVKTFQGIATTAQGAERERLFGVLQAANPGVADHQSRTEREIPLVIVEYTD</sequence>
<dbReference type="AlphaFoldDB" id="A0A367FLQ9"/>